<feature type="transmembrane region" description="Helical" evidence="7">
    <location>
        <begin position="166"/>
        <end position="184"/>
    </location>
</feature>
<dbReference type="CDD" id="cd06174">
    <property type="entry name" value="MFS"/>
    <property type="match status" value="1"/>
</dbReference>
<reference evidence="9 10" key="1">
    <citation type="submission" date="2016-10" db="EMBL/GenBank/DDBJ databases">
        <authorList>
            <person name="de Groot N.N."/>
        </authorList>
    </citation>
    <scope>NUCLEOTIDE SEQUENCE [LARGE SCALE GENOMIC DNA]</scope>
    <source>
        <strain evidence="9 10">DSM 45317</strain>
    </source>
</reference>
<sequence length="435" mass="45389">MLGGRTAWAVLTVGQFAAVIAVLQRSSLGVAATDAFDRFGIAAATLATFSVAQLVVYALMQVPVGVLIDRYGSRRLIVLGSVVMAGAQSVFAFSETLPVAIAARVALGIGDALVFISVMRLVPAWFPPARSGTITSAVGPMNALGFVVSGVAFAAVLAALGWTPSFLLAALVSVAAALVVVVLLRDSPQPRPPRIPLGRALEVAGRDLRAAWVEPGTRLAFWLNFAALFPGMMFGVLWGYPFLVVGQGVSPGLAGAMLTILAVSGVAYGASVGLLMNRYPYRRTLIGLGLVGLAAAVWGVVLLWPGPAPVWLLVVLVLVVPLAGVAAILTLDLARTFNPPRRLGSAIGLVNAGGFLGTLLAVLAIGLVLQVVTPRGSTEYSLTAFKWAFATQYVFWAIGAAQALRYRRRVVRGLAERDPEALAALRRGVHLAPPA</sequence>
<dbReference type="Proteomes" id="UP000199152">
    <property type="component" value="Unassembled WGS sequence"/>
</dbReference>
<dbReference type="InParanoid" id="A0A1I4A712"/>
<dbReference type="InterPro" id="IPR036259">
    <property type="entry name" value="MFS_trans_sf"/>
</dbReference>
<feature type="transmembrane region" description="Helical" evidence="7">
    <location>
        <begin position="143"/>
        <end position="160"/>
    </location>
</feature>
<dbReference type="AlphaFoldDB" id="A0A1I4A712"/>
<keyword evidence="2" id="KW-0813">Transport</keyword>
<evidence type="ECO:0000313" key="9">
    <source>
        <dbReference type="EMBL" id="SFK52202.1"/>
    </source>
</evidence>
<dbReference type="PANTHER" id="PTHR42718:SF46">
    <property type="entry name" value="BLR6921 PROTEIN"/>
    <property type="match status" value="1"/>
</dbReference>
<feature type="transmembrane region" description="Helical" evidence="7">
    <location>
        <begin position="346"/>
        <end position="372"/>
    </location>
</feature>
<keyword evidence="4 7" id="KW-0812">Transmembrane</keyword>
<feature type="transmembrane region" description="Helical" evidence="7">
    <location>
        <begin position="310"/>
        <end position="334"/>
    </location>
</feature>
<dbReference type="PROSITE" id="PS50850">
    <property type="entry name" value="MFS"/>
    <property type="match status" value="1"/>
</dbReference>
<feature type="transmembrane region" description="Helical" evidence="7">
    <location>
        <begin position="252"/>
        <end position="276"/>
    </location>
</feature>
<feature type="transmembrane region" description="Helical" evidence="7">
    <location>
        <begin position="76"/>
        <end position="93"/>
    </location>
</feature>
<dbReference type="InterPro" id="IPR020846">
    <property type="entry name" value="MFS_dom"/>
</dbReference>
<evidence type="ECO:0000256" key="3">
    <source>
        <dbReference type="ARBA" id="ARBA00022475"/>
    </source>
</evidence>
<dbReference type="GO" id="GO:0022857">
    <property type="term" value="F:transmembrane transporter activity"/>
    <property type="evidence" value="ECO:0007669"/>
    <property type="project" value="InterPro"/>
</dbReference>
<dbReference type="Pfam" id="PF07690">
    <property type="entry name" value="MFS_1"/>
    <property type="match status" value="1"/>
</dbReference>
<evidence type="ECO:0000259" key="8">
    <source>
        <dbReference type="PROSITE" id="PS50850"/>
    </source>
</evidence>
<gene>
    <name evidence="9" type="ORF">SAMN04488085_102101</name>
</gene>
<evidence type="ECO:0000256" key="5">
    <source>
        <dbReference type="ARBA" id="ARBA00022989"/>
    </source>
</evidence>
<keyword evidence="3" id="KW-1003">Cell membrane</keyword>
<feature type="transmembrane region" description="Helical" evidence="7">
    <location>
        <begin position="99"/>
        <end position="122"/>
    </location>
</feature>
<accession>A0A1I4A712</accession>
<proteinExistence type="predicted"/>
<evidence type="ECO:0000256" key="4">
    <source>
        <dbReference type="ARBA" id="ARBA00022692"/>
    </source>
</evidence>
<feature type="transmembrane region" description="Helical" evidence="7">
    <location>
        <begin position="285"/>
        <end position="304"/>
    </location>
</feature>
<dbReference type="SUPFAM" id="SSF103473">
    <property type="entry name" value="MFS general substrate transporter"/>
    <property type="match status" value="1"/>
</dbReference>
<keyword evidence="5 7" id="KW-1133">Transmembrane helix</keyword>
<dbReference type="PANTHER" id="PTHR42718">
    <property type="entry name" value="MAJOR FACILITATOR SUPERFAMILY MULTIDRUG TRANSPORTER MFSC"/>
    <property type="match status" value="1"/>
</dbReference>
<feature type="transmembrane region" description="Helical" evidence="7">
    <location>
        <begin position="219"/>
        <end position="240"/>
    </location>
</feature>
<feature type="domain" description="Major facilitator superfamily (MFS) profile" evidence="8">
    <location>
        <begin position="10"/>
        <end position="411"/>
    </location>
</feature>
<name>A0A1I4A712_9ACTN</name>
<keyword evidence="6 7" id="KW-0472">Membrane</keyword>
<evidence type="ECO:0000313" key="10">
    <source>
        <dbReference type="Proteomes" id="UP000199152"/>
    </source>
</evidence>
<evidence type="ECO:0000256" key="1">
    <source>
        <dbReference type="ARBA" id="ARBA00004651"/>
    </source>
</evidence>
<dbReference type="GO" id="GO:0005886">
    <property type="term" value="C:plasma membrane"/>
    <property type="evidence" value="ECO:0007669"/>
    <property type="project" value="UniProtKB-SubCell"/>
</dbReference>
<evidence type="ECO:0000256" key="6">
    <source>
        <dbReference type="ARBA" id="ARBA00023136"/>
    </source>
</evidence>
<keyword evidence="10" id="KW-1185">Reference proteome</keyword>
<dbReference type="InterPro" id="IPR011701">
    <property type="entry name" value="MFS"/>
</dbReference>
<evidence type="ECO:0000256" key="7">
    <source>
        <dbReference type="SAM" id="Phobius"/>
    </source>
</evidence>
<dbReference type="EMBL" id="FOSW01000002">
    <property type="protein sequence ID" value="SFK52202.1"/>
    <property type="molecule type" value="Genomic_DNA"/>
</dbReference>
<dbReference type="STRING" id="504800.SAMN04488085_102101"/>
<comment type="subcellular location">
    <subcellularLocation>
        <location evidence="1">Cell membrane</location>
        <topology evidence="1">Multi-pass membrane protein</topology>
    </subcellularLocation>
</comment>
<organism evidence="9 10">
    <name type="scientific">Geodermatophilus ruber</name>
    <dbReference type="NCBI Taxonomy" id="504800"/>
    <lineage>
        <taxon>Bacteria</taxon>
        <taxon>Bacillati</taxon>
        <taxon>Actinomycetota</taxon>
        <taxon>Actinomycetes</taxon>
        <taxon>Geodermatophilales</taxon>
        <taxon>Geodermatophilaceae</taxon>
        <taxon>Geodermatophilus</taxon>
    </lineage>
</organism>
<dbReference type="Gene3D" id="1.20.1250.20">
    <property type="entry name" value="MFS general substrate transporter like domains"/>
    <property type="match status" value="2"/>
</dbReference>
<feature type="transmembrane region" description="Helical" evidence="7">
    <location>
        <begin position="41"/>
        <end position="64"/>
    </location>
</feature>
<protein>
    <submittedName>
        <fullName evidence="9">Sugar phosphate permease</fullName>
    </submittedName>
</protein>
<feature type="transmembrane region" description="Helical" evidence="7">
    <location>
        <begin position="384"/>
        <end position="404"/>
    </location>
</feature>
<evidence type="ECO:0000256" key="2">
    <source>
        <dbReference type="ARBA" id="ARBA00022448"/>
    </source>
</evidence>